<name>A0ABT1X1N8_9PROT</name>
<proteinExistence type="predicted"/>
<evidence type="ECO:0000259" key="4">
    <source>
        <dbReference type="PROSITE" id="PS01124"/>
    </source>
</evidence>
<organism evidence="5 6">
    <name type="scientific">Roseomonas populi</name>
    <dbReference type="NCBI Taxonomy" id="3121582"/>
    <lineage>
        <taxon>Bacteria</taxon>
        <taxon>Pseudomonadati</taxon>
        <taxon>Pseudomonadota</taxon>
        <taxon>Alphaproteobacteria</taxon>
        <taxon>Acetobacterales</taxon>
        <taxon>Roseomonadaceae</taxon>
        <taxon>Roseomonas</taxon>
    </lineage>
</organism>
<keyword evidence="1" id="KW-0805">Transcription regulation</keyword>
<keyword evidence="2" id="KW-0238">DNA-binding</keyword>
<evidence type="ECO:0000256" key="3">
    <source>
        <dbReference type="ARBA" id="ARBA00023163"/>
    </source>
</evidence>
<evidence type="ECO:0000313" key="6">
    <source>
        <dbReference type="Proteomes" id="UP001524642"/>
    </source>
</evidence>
<dbReference type="EMBL" id="JANJOU010000004">
    <property type="protein sequence ID" value="MCR0981995.1"/>
    <property type="molecule type" value="Genomic_DNA"/>
</dbReference>
<evidence type="ECO:0000256" key="2">
    <source>
        <dbReference type="ARBA" id="ARBA00023125"/>
    </source>
</evidence>
<dbReference type="Proteomes" id="UP001524642">
    <property type="component" value="Unassembled WGS sequence"/>
</dbReference>
<dbReference type="Pfam" id="PF14525">
    <property type="entry name" value="AraC_binding_2"/>
    <property type="match status" value="1"/>
</dbReference>
<reference evidence="5 6" key="1">
    <citation type="submission" date="2022-06" db="EMBL/GenBank/DDBJ databases">
        <title>Roseomonas CN29.</title>
        <authorList>
            <person name="Cheng Y."/>
            <person name="He X."/>
        </authorList>
    </citation>
    <scope>NUCLEOTIDE SEQUENCE [LARGE SCALE GENOMIC DNA]</scope>
    <source>
        <strain evidence="5 6">CN29</strain>
    </source>
</reference>
<dbReference type="InterPro" id="IPR018060">
    <property type="entry name" value="HTH_AraC"/>
</dbReference>
<feature type="domain" description="HTH araC/xylS-type" evidence="4">
    <location>
        <begin position="219"/>
        <end position="317"/>
    </location>
</feature>
<dbReference type="InterPro" id="IPR050204">
    <property type="entry name" value="AraC_XylS_family_regulators"/>
</dbReference>
<accession>A0ABT1X1N8</accession>
<protein>
    <submittedName>
        <fullName evidence="5">AraC family transcriptional regulator</fullName>
    </submittedName>
</protein>
<keyword evidence="6" id="KW-1185">Reference proteome</keyword>
<dbReference type="InterPro" id="IPR035418">
    <property type="entry name" value="AraC-bd_2"/>
</dbReference>
<evidence type="ECO:0000313" key="5">
    <source>
        <dbReference type="EMBL" id="MCR0981995.1"/>
    </source>
</evidence>
<keyword evidence="3" id="KW-0804">Transcription</keyword>
<dbReference type="Pfam" id="PF12833">
    <property type="entry name" value="HTH_18"/>
    <property type="match status" value="1"/>
</dbReference>
<dbReference type="InterPro" id="IPR009057">
    <property type="entry name" value="Homeodomain-like_sf"/>
</dbReference>
<dbReference type="SUPFAM" id="SSF46689">
    <property type="entry name" value="Homeodomain-like"/>
    <property type="match status" value="2"/>
</dbReference>
<dbReference type="SMART" id="SM00342">
    <property type="entry name" value="HTH_ARAC"/>
    <property type="match status" value="1"/>
</dbReference>
<sequence length="317" mass="34333">MLDLATPLDRLALRACRLFETDSAEEARERISRVMQPHALRLEGRLEGPAPRFHMDFLRLRGVGLGTIAFGPASIEVPPLDGYHLVLLCVSGGAVLRTGGAELVVGPEAGALCPAGQPFSARFSADCEQLILRIDRDRLSAFTGGRMGWLATRLDLRSARLRPWLSVLHALAGDAAAVRLIGEDPAVAADYEQLLLRLLLAGQEEAAPARDAVRPAALRRALAYLEARAADPLTLADIAAAAGVPERTLHEAFRRHLGTTPLRHLRDLRLDRARSRLLAGAEGVTEAAMAAGFTHLGRFAGDYAARFGERPSETRRR</sequence>
<evidence type="ECO:0000256" key="1">
    <source>
        <dbReference type="ARBA" id="ARBA00023015"/>
    </source>
</evidence>
<dbReference type="PROSITE" id="PS01124">
    <property type="entry name" value="HTH_ARAC_FAMILY_2"/>
    <property type="match status" value="1"/>
</dbReference>
<dbReference type="RefSeq" id="WP_257715663.1">
    <property type="nucleotide sequence ID" value="NZ_JANJOU010000004.1"/>
</dbReference>
<gene>
    <name evidence="5" type="ORF">NRP21_08040</name>
</gene>
<comment type="caution">
    <text evidence="5">The sequence shown here is derived from an EMBL/GenBank/DDBJ whole genome shotgun (WGS) entry which is preliminary data.</text>
</comment>
<dbReference type="PANTHER" id="PTHR46796">
    <property type="entry name" value="HTH-TYPE TRANSCRIPTIONAL ACTIVATOR RHAS-RELATED"/>
    <property type="match status" value="1"/>
</dbReference>
<dbReference type="Gene3D" id="1.10.10.60">
    <property type="entry name" value="Homeodomain-like"/>
    <property type="match status" value="1"/>
</dbReference>